<evidence type="ECO:0000313" key="2">
    <source>
        <dbReference type="EMBL" id="QGM48269.1"/>
    </source>
</evidence>
<keyword evidence="3" id="KW-1185">Reference proteome</keyword>
<dbReference type="Proteomes" id="UP000309061">
    <property type="component" value="Plasmid unnamed1"/>
</dbReference>
<name>A0A6B8KKZ0_9HYPH</name>
<keyword evidence="2" id="KW-0614">Plasmid</keyword>
<accession>A0A6B8KKZ0</accession>
<dbReference type="EMBL" id="CP046053">
    <property type="protein sequence ID" value="QGM48269.1"/>
    <property type="molecule type" value="Genomic_DNA"/>
</dbReference>
<dbReference type="InterPro" id="IPR027417">
    <property type="entry name" value="P-loop_NTPase"/>
</dbReference>
<proteinExistence type="predicted"/>
<dbReference type="InterPro" id="IPR002586">
    <property type="entry name" value="CobQ/CobB/MinD/ParA_Nub-bd_dom"/>
</dbReference>
<sequence>MNKPIYVVGGSKGGVGKSLVTMALVHYLKENDDEVFLIDADTSNPDVLKSYEEEVTCKLVNLDDADGWIQFVNICDEHRECVVVVNTAARNNVGVAQYGGTLSKSLDELQRNLVTLWVINRQRDSLELMQDYVEAIGNSALHVVKNGYFGADAKFELYNGSDVKKAVERKGGRSVLFPDMADRVSDALYSDRLSIAKAWRTMPIGNRAELRRWLEEVNKIFPGLVDA</sequence>
<dbReference type="AlphaFoldDB" id="A0A6B8KKZ0"/>
<feature type="domain" description="CobQ/CobB/MinD/ParA nucleotide binding" evidence="1">
    <location>
        <begin position="7"/>
        <end position="144"/>
    </location>
</feature>
<protein>
    <submittedName>
        <fullName evidence="2">P-loop NTPase</fullName>
    </submittedName>
</protein>
<evidence type="ECO:0000259" key="1">
    <source>
        <dbReference type="Pfam" id="PF01656"/>
    </source>
</evidence>
<organism evidence="2 3">
    <name type="scientific">Methylocystis heyeri</name>
    <dbReference type="NCBI Taxonomy" id="391905"/>
    <lineage>
        <taxon>Bacteria</taxon>
        <taxon>Pseudomonadati</taxon>
        <taxon>Pseudomonadota</taxon>
        <taxon>Alphaproteobacteria</taxon>
        <taxon>Hyphomicrobiales</taxon>
        <taxon>Methylocystaceae</taxon>
        <taxon>Methylocystis</taxon>
    </lineage>
</organism>
<evidence type="ECO:0000313" key="3">
    <source>
        <dbReference type="Proteomes" id="UP000309061"/>
    </source>
</evidence>
<dbReference type="RefSeq" id="WP_136498203.1">
    <property type="nucleotide sequence ID" value="NZ_CP046053.1"/>
</dbReference>
<dbReference type="Pfam" id="PF01656">
    <property type="entry name" value="CbiA"/>
    <property type="match status" value="1"/>
</dbReference>
<dbReference type="SUPFAM" id="SSF52540">
    <property type="entry name" value="P-loop containing nucleoside triphosphate hydrolases"/>
    <property type="match status" value="1"/>
</dbReference>
<geneLocation type="plasmid" evidence="2">
    <name>unnamed1</name>
</geneLocation>
<dbReference type="KEGG" id="mhey:H2LOC_021015"/>
<gene>
    <name evidence="2" type="ORF">H2LOC_021015</name>
</gene>
<reference evidence="2 3" key="1">
    <citation type="submission" date="2019-11" db="EMBL/GenBank/DDBJ databases">
        <title>The genome sequence of Methylocystis heyeri.</title>
        <authorList>
            <person name="Oshkin I.Y."/>
            <person name="Miroshnikov K."/>
            <person name="Dedysh S.N."/>
        </authorList>
    </citation>
    <scope>NUCLEOTIDE SEQUENCE [LARGE SCALE GENOMIC DNA]</scope>
    <source>
        <strain evidence="2 3">H2</strain>
        <plasmid evidence="2 3">unnamed1</plasmid>
    </source>
</reference>
<dbReference type="Gene3D" id="3.40.50.300">
    <property type="entry name" value="P-loop containing nucleotide triphosphate hydrolases"/>
    <property type="match status" value="1"/>
</dbReference>
<dbReference type="OrthoDB" id="5615423at2"/>